<evidence type="ECO:0000256" key="2">
    <source>
        <dbReference type="ARBA" id="ARBA00022438"/>
    </source>
</evidence>
<keyword evidence="7 11" id="KW-0482">Metalloprotease</keyword>
<accession>A0A1Y2CPG4</accession>
<dbReference type="Gene3D" id="1.25.50.20">
    <property type="match status" value="1"/>
</dbReference>
<keyword evidence="3 11" id="KW-0645">Protease</keyword>
<dbReference type="InterPro" id="IPR042097">
    <property type="entry name" value="Aminopeptidase_N-like_N_sf"/>
</dbReference>
<dbReference type="Gene3D" id="2.60.40.1730">
    <property type="entry name" value="tricorn interacting facor f3 domain"/>
    <property type="match status" value="1"/>
</dbReference>
<keyword evidence="4 9" id="KW-0479">Metal-binding</keyword>
<evidence type="ECO:0000256" key="3">
    <source>
        <dbReference type="ARBA" id="ARBA00022670"/>
    </source>
</evidence>
<comment type="caution">
    <text evidence="15">The sequence shown here is derived from an EMBL/GenBank/DDBJ whole genome shotgun (WGS) entry which is preliminary data.</text>
</comment>
<feature type="domain" description="ERAP1-like C-terminal" evidence="13">
    <location>
        <begin position="561"/>
        <end position="781"/>
    </location>
</feature>
<dbReference type="GO" id="GO:0006508">
    <property type="term" value="P:proteolysis"/>
    <property type="evidence" value="ECO:0007669"/>
    <property type="project" value="UniProtKB-KW"/>
</dbReference>
<dbReference type="GO" id="GO:0008270">
    <property type="term" value="F:zinc ion binding"/>
    <property type="evidence" value="ECO:0007669"/>
    <property type="project" value="UniProtKB-UniRule"/>
</dbReference>
<evidence type="ECO:0000256" key="9">
    <source>
        <dbReference type="PIRSR" id="PIRSR634016-3"/>
    </source>
</evidence>
<dbReference type="GO" id="GO:0005615">
    <property type="term" value="C:extracellular space"/>
    <property type="evidence" value="ECO:0007669"/>
    <property type="project" value="TreeGrafter"/>
</dbReference>
<dbReference type="Pfam" id="PF17900">
    <property type="entry name" value="Peptidase_M1_N"/>
    <property type="match status" value="1"/>
</dbReference>
<gene>
    <name evidence="15" type="ORF">BCR33DRAFT_763937</name>
</gene>
<feature type="domain" description="ERAP1-like C-terminal" evidence="13">
    <location>
        <begin position="487"/>
        <end position="559"/>
    </location>
</feature>
<protein>
    <recommendedName>
        <fullName evidence="11">Aminopeptidase</fullName>
        <ecNumber evidence="11">3.4.11.-</ecNumber>
    </recommendedName>
</protein>
<dbReference type="AlphaFoldDB" id="A0A1Y2CPG4"/>
<dbReference type="PRINTS" id="PR00756">
    <property type="entry name" value="ALADIPTASE"/>
</dbReference>
<dbReference type="FunFam" id="2.60.40.1730:FF:000002">
    <property type="entry name" value="Aminopeptidase"/>
    <property type="match status" value="1"/>
</dbReference>
<evidence type="ECO:0000256" key="11">
    <source>
        <dbReference type="RuleBase" id="RU364040"/>
    </source>
</evidence>
<dbReference type="PANTHER" id="PTHR11533">
    <property type="entry name" value="PROTEASE M1 ZINC METALLOPROTEASE"/>
    <property type="match status" value="1"/>
</dbReference>
<sequence>MCRCYSLATETATAAPVSGSTREALPTALVPKHYNIYLAPDLESFEYDGTVAIDVDVVEATSTVVLNSKKLKISKAVVLHTNTPGAYRRQEATAITFDEEKEQVTFAFEEEIPAGSTATVTVDFVGVHNDAMAGFYRSATTDSEGKKQYLAVTQFEATDARQAFPCFDEPGLKATFDSTLVVAEDLIALSNMNVISTTPFINAAGKKVKEVKFATTPVMSTYLVAYAVGDFDYIETTATPKLPVDAQEITVRVYTPKGQVELGRFALECGARTLEFFSEYFNAAYPLPKMDMIAVPDFNMGAMENWGLVTYRTTALLCDEKTSTANSKGAVASVVGHELAHQWFGNLVTMQWWNDLWLNEGFATFVGQMVTDHLFPEWNIFTQFVTSGGQLCQEIMQIFDGISYLKGASLIRMLNNFLGREVFMNGIRTYLQEFKFKNTVTDDLWKHLSARQELMFPLLLTGPISIVFGEKQGTITFPYDSSENAFWKLNSGASGLYRVKYTDAQIASIGRILKTNLNTFTVGDRIQFLNDGLALAKANTSTITDLLNLINNLDSETDFNEGIKTLGRNVFAPVVAKLGYEFPAGEDYEVAQTRVLAIGASQLNGSTEVNAELVARFNRFLAGDKEALHPEIKTVAIRAALSSTTEENAEEVFNSVLALLQDPATLPQEASEIRGVLGAINSAPLVDRLLNEIMWNPDIIRPQDILDPIAGVARFGYAPAVLRPALIKFFQANFKRAQDLVGEGGHLLGYFVHVSVFTSIGKDVVEEVRAWTRGDGLEGAELEQRKKDVASMQRVINQCLESVGTNTVFLENQLPALQSFVATL</sequence>
<evidence type="ECO:0000256" key="4">
    <source>
        <dbReference type="ARBA" id="ARBA00022723"/>
    </source>
</evidence>
<feature type="binding site" evidence="9">
    <location>
        <position position="360"/>
    </location>
    <ligand>
        <name>Zn(2+)</name>
        <dbReference type="ChEBI" id="CHEBI:29105"/>
        <note>catalytic</note>
    </ligand>
</feature>
<dbReference type="Pfam" id="PF01433">
    <property type="entry name" value="Peptidase_M1"/>
    <property type="match status" value="1"/>
</dbReference>
<dbReference type="GO" id="GO:0005737">
    <property type="term" value="C:cytoplasm"/>
    <property type="evidence" value="ECO:0007669"/>
    <property type="project" value="TreeGrafter"/>
</dbReference>
<dbReference type="STRING" id="329046.A0A1Y2CPG4"/>
<keyword evidence="2 11" id="KW-0031">Aminopeptidase</keyword>
<name>A0A1Y2CPG4_9FUNG</name>
<dbReference type="OrthoDB" id="10031169at2759"/>
<evidence type="ECO:0000259" key="14">
    <source>
        <dbReference type="Pfam" id="PF17900"/>
    </source>
</evidence>
<dbReference type="PANTHER" id="PTHR11533:SF174">
    <property type="entry name" value="PUROMYCIN-SENSITIVE AMINOPEPTIDASE-RELATED"/>
    <property type="match status" value="1"/>
</dbReference>
<keyword evidence="16" id="KW-1185">Reference proteome</keyword>
<feature type="binding site" evidence="9">
    <location>
        <position position="341"/>
    </location>
    <ligand>
        <name>Zn(2+)</name>
        <dbReference type="ChEBI" id="CHEBI:29105"/>
        <note>catalytic</note>
    </ligand>
</feature>
<evidence type="ECO:0000256" key="8">
    <source>
        <dbReference type="PIRSR" id="PIRSR634016-1"/>
    </source>
</evidence>
<evidence type="ECO:0000256" key="6">
    <source>
        <dbReference type="ARBA" id="ARBA00022833"/>
    </source>
</evidence>
<dbReference type="Gene3D" id="1.10.390.10">
    <property type="entry name" value="Neutral Protease Domain 2"/>
    <property type="match status" value="1"/>
</dbReference>
<dbReference type="Proteomes" id="UP000193642">
    <property type="component" value="Unassembled WGS sequence"/>
</dbReference>
<dbReference type="CDD" id="cd09601">
    <property type="entry name" value="M1_APN-Q_like"/>
    <property type="match status" value="1"/>
</dbReference>
<dbReference type="EC" id="3.4.11.-" evidence="11"/>
<dbReference type="Pfam" id="PF11838">
    <property type="entry name" value="ERAP1_C"/>
    <property type="match status" value="2"/>
</dbReference>
<dbReference type="GO" id="GO:0043171">
    <property type="term" value="P:peptide catabolic process"/>
    <property type="evidence" value="ECO:0007669"/>
    <property type="project" value="TreeGrafter"/>
</dbReference>
<comment type="cofactor">
    <cofactor evidence="9 11">
        <name>Zn(2+)</name>
        <dbReference type="ChEBI" id="CHEBI:29105"/>
    </cofactor>
    <text evidence="9 11">Binds 1 zinc ion per subunit.</text>
</comment>
<keyword evidence="5 11" id="KW-0378">Hydrolase</keyword>
<dbReference type="InterPro" id="IPR050344">
    <property type="entry name" value="Peptidase_M1_aminopeptidases"/>
</dbReference>
<evidence type="ECO:0000259" key="13">
    <source>
        <dbReference type="Pfam" id="PF11838"/>
    </source>
</evidence>
<feature type="domain" description="Aminopeptidase N-like N-terminal" evidence="14">
    <location>
        <begin position="30"/>
        <end position="223"/>
    </location>
</feature>
<comment type="similarity">
    <text evidence="1 11">Belongs to the peptidase M1 family.</text>
</comment>
<feature type="site" description="Transition state stabilizer" evidence="10">
    <location>
        <position position="404"/>
    </location>
</feature>
<dbReference type="InterPro" id="IPR045357">
    <property type="entry name" value="Aminopeptidase_N-like_N"/>
</dbReference>
<dbReference type="FunFam" id="1.10.390.10:FF:000033">
    <property type="entry name" value="Endoplasmic reticulum aminopeptidase 1b"/>
    <property type="match status" value="1"/>
</dbReference>
<evidence type="ECO:0000313" key="15">
    <source>
        <dbReference type="EMBL" id="ORY48215.1"/>
    </source>
</evidence>
<dbReference type="InterPro" id="IPR034016">
    <property type="entry name" value="M1_APN-typ"/>
</dbReference>
<evidence type="ECO:0000256" key="5">
    <source>
        <dbReference type="ARBA" id="ARBA00022801"/>
    </source>
</evidence>
<evidence type="ECO:0000256" key="1">
    <source>
        <dbReference type="ARBA" id="ARBA00010136"/>
    </source>
</evidence>
<dbReference type="SUPFAM" id="SSF63737">
    <property type="entry name" value="Leukotriene A4 hydrolase N-terminal domain"/>
    <property type="match status" value="1"/>
</dbReference>
<feature type="active site" description="Proton acceptor" evidence="8">
    <location>
        <position position="338"/>
    </location>
</feature>
<feature type="domain" description="Peptidase M1 membrane alanine aminopeptidase" evidence="12">
    <location>
        <begin position="265"/>
        <end position="451"/>
    </location>
</feature>
<dbReference type="EMBL" id="MCGO01000012">
    <property type="protein sequence ID" value="ORY48215.1"/>
    <property type="molecule type" value="Genomic_DNA"/>
</dbReference>
<dbReference type="GO" id="GO:0070006">
    <property type="term" value="F:metalloaminopeptidase activity"/>
    <property type="evidence" value="ECO:0007669"/>
    <property type="project" value="TreeGrafter"/>
</dbReference>
<dbReference type="InterPro" id="IPR024571">
    <property type="entry name" value="ERAP1-like_C_dom"/>
</dbReference>
<dbReference type="SUPFAM" id="SSF55486">
    <property type="entry name" value="Metalloproteases ('zincins'), catalytic domain"/>
    <property type="match status" value="1"/>
</dbReference>
<proteinExistence type="inferred from homology"/>
<dbReference type="GO" id="GO:0042277">
    <property type="term" value="F:peptide binding"/>
    <property type="evidence" value="ECO:0007669"/>
    <property type="project" value="TreeGrafter"/>
</dbReference>
<feature type="binding site" evidence="9">
    <location>
        <position position="337"/>
    </location>
    <ligand>
        <name>Zn(2+)</name>
        <dbReference type="ChEBI" id="CHEBI:29105"/>
        <note>catalytic</note>
    </ligand>
</feature>
<evidence type="ECO:0000313" key="16">
    <source>
        <dbReference type="Proteomes" id="UP000193642"/>
    </source>
</evidence>
<keyword evidence="6 9" id="KW-0862">Zinc</keyword>
<dbReference type="GO" id="GO:0016020">
    <property type="term" value="C:membrane"/>
    <property type="evidence" value="ECO:0007669"/>
    <property type="project" value="TreeGrafter"/>
</dbReference>
<dbReference type="InterPro" id="IPR001930">
    <property type="entry name" value="Peptidase_M1"/>
</dbReference>
<evidence type="ECO:0000256" key="10">
    <source>
        <dbReference type="PIRSR" id="PIRSR634016-4"/>
    </source>
</evidence>
<evidence type="ECO:0000259" key="12">
    <source>
        <dbReference type="Pfam" id="PF01433"/>
    </source>
</evidence>
<organism evidence="15 16">
    <name type="scientific">Rhizoclosmatium globosum</name>
    <dbReference type="NCBI Taxonomy" id="329046"/>
    <lineage>
        <taxon>Eukaryota</taxon>
        <taxon>Fungi</taxon>
        <taxon>Fungi incertae sedis</taxon>
        <taxon>Chytridiomycota</taxon>
        <taxon>Chytridiomycota incertae sedis</taxon>
        <taxon>Chytridiomycetes</taxon>
        <taxon>Chytridiales</taxon>
        <taxon>Chytriomycetaceae</taxon>
        <taxon>Rhizoclosmatium</taxon>
    </lineage>
</organism>
<dbReference type="InterPro" id="IPR014782">
    <property type="entry name" value="Peptidase_M1_dom"/>
</dbReference>
<dbReference type="InterPro" id="IPR027268">
    <property type="entry name" value="Peptidase_M4/M1_CTD_sf"/>
</dbReference>
<evidence type="ECO:0000256" key="7">
    <source>
        <dbReference type="ARBA" id="ARBA00023049"/>
    </source>
</evidence>
<reference evidence="15 16" key="1">
    <citation type="submission" date="2016-07" db="EMBL/GenBank/DDBJ databases">
        <title>Pervasive Adenine N6-methylation of Active Genes in Fungi.</title>
        <authorList>
            <consortium name="DOE Joint Genome Institute"/>
            <person name="Mondo S.J."/>
            <person name="Dannebaum R.O."/>
            <person name="Kuo R.C."/>
            <person name="Labutti K."/>
            <person name="Haridas S."/>
            <person name="Kuo A."/>
            <person name="Salamov A."/>
            <person name="Ahrendt S.R."/>
            <person name="Lipzen A."/>
            <person name="Sullivan W."/>
            <person name="Andreopoulos W.B."/>
            <person name="Clum A."/>
            <person name="Lindquist E."/>
            <person name="Daum C."/>
            <person name="Ramamoorthy G.K."/>
            <person name="Gryganskyi A."/>
            <person name="Culley D."/>
            <person name="Magnuson J.K."/>
            <person name="James T.Y."/>
            <person name="O'Malley M.A."/>
            <person name="Stajich J.E."/>
            <person name="Spatafora J.W."/>
            <person name="Visel A."/>
            <person name="Grigoriev I.V."/>
        </authorList>
    </citation>
    <scope>NUCLEOTIDE SEQUENCE [LARGE SCALE GENOMIC DNA]</scope>
    <source>
        <strain evidence="15 16">JEL800</strain>
    </source>
</reference>